<reference evidence="19 20" key="1">
    <citation type="submission" date="2020-02" db="EMBL/GenBank/DDBJ databases">
        <authorList>
            <person name="Criscuolo A."/>
        </authorList>
    </citation>
    <scope>NUCLEOTIDE SEQUENCE [LARGE SCALE GENOMIC DNA]</scope>
    <source>
        <strain evidence="19">CIP105534</strain>
    </source>
</reference>
<dbReference type="GO" id="GO:0009380">
    <property type="term" value="C:excinuclease repair complex"/>
    <property type="evidence" value="ECO:0007669"/>
    <property type="project" value="InterPro"/>
</dbReference>
<keyword evidence="8 13" id="KW-0267">Excision nuclease</keyword>
<dbReference type="Pfam" id="PF00271">
    <property type="entry name" value="Helicase_C"/>
    <property type="match status" value="1"/>
</dbReference>
<evidence type="ECO:0000256" key="8">
    <source>
        <dbReference type="ARBA" id="ARBA00022881"/>
    </source>
</evidence>
<dbReference type="PANTHER" id="PTHR24029:SF0">
    <property type="entry name" value="UVRABC SYSTEM PROTEIN B"/>
    <property type="match status" value="1"/>
</dbReference>
<dbReference type="EMBL" id="CADCSU010000107">
    <property type="protein sequence ID" value="CAA9200076.1"/>
    <property type="molecule type" value="Genomic_DNA"/>
</dbReference>
<keyword evidence="7 13" id="KW-0067">ATP-binding</keyword>
<keyword evidence="5 13" id="KW-0227">DNA damage</keyword>
<evidence type="ECO:0000256" key="2">
    <source>
        <dbReference type="ARBA" id="ARBA00008533"/>
    </source>
</evidence>
<gene>
    <name evidence="19" type="primary">uvrB_2</name>
    <name evidence="13" type="synonym">uvrB</name>
    <name evidence="19" type="ORF">FLA105534_02959</name>
</gene>
<evidence type="ECO:0000259" key="17">
    <source>
        <dbReference type="PROSITE" id="PS51192"/>
    </source>
</evidence>
<dbReference type="SUPFAM" id="SSF46600">
    <property type="entry name" value="C-terminal UvrC-binding domain of UvrB"/>
    <property type="match status" value="1"/>
</dbReference>
<keyword evidence="10 13" id="KW-0742">SOS response</keyword>
<evidence type="ECO:0000256" key="15">
    <source>
        <dbReference type="SAM" id="Coils"/>
    </source>
</evidence>
<accession>A0A6J4GLK6</accession>
<dbReference type="Pfam" id="PF12344">
    <property type="entry name" value="UvrB"/>
    <property type="match status" value="1"/>
</dbReference>
<dbReference type="InterPro" id="IPR001943">
    <property type="entry name" value="UVR_dom"/>
</dbReference>
<dbReference type="NCBIfam" id="TIGR00631">
    <property type="entry name" value="uvrb"/>
    <property type="match status" value="1"/>
</dbReference>
<dbReference type="PROSITE" id="PS51194">
    <property type="entry name" value="HELICASE_CTER"/>
    <property type="match status" value="1"/>
</dbReference>
<dbReference type="Pfam" id="PF04851">
    <property type="entry name" value="ResIII"/>
    <property type="match status" value="1"/>
</dbReference>
<comment type="function">
    <text evidence="13">The UvrABC repair system catalyzes the recognition and processing of DNA lesions. A damage recognition complex composed of 2 UvrA and 2 UvrB subunits scans DNA for abnormalities. Upon binding of the UvrA(2)B(2) complex to a putative damaged site, the DNA wraps around one UvrB monomer. DNA wrap is dependent on ATP binding by UvrB and probably causes local melting of the DNA helix, facilitating insertion of UvrB beta-hairpin between the DNA strands. Then UvrB probes one DNA strand for the presence of a lesion. If a lesion is found the UvrA subunits dissociate and the UvrB-DNA preincision complex is formed. This complex is subsequently bound by UvrC and the second UvrB is released. If no lesion is found, the DNA wraps around the other UvrB subunit that will check the other stand for damage.</text>
</comment>
<dbReference type="SMART" id="SM00490">
    <property type="entry name" value="HELICc"/>
    <property type="match status" value="1"/>
</dbReference>
<proteinExistence type="inferred from homology"/>
<feature type="domain" description="Helicase ATP-binding" evidence="17">
    <location>
        <begin position="24"/>
        <end position="161"/>
    </location>
</feature>
<keyword evidence="15" id="KW-0175">Coiled coil</keyword>
<dbReference type="GO" id="GO:0016887">
    <property type="term" value="F:ATP hydrolysis activity"/>
    <property type="evidence" value="ECO:0007669"/>
    <property type="project" value="InterPro"/>
</dbReference>
<dbReference type="GO" id="GO:0005524">
    <property type="term" value="F:ATP binding"/>
    <property type="evidence" value="ECO:0007669"/>
    <property type="project" value="UniProtKB-UniRule"/>
</dbReference>
<dbReference type="CDD" id="cd18790">
    <property type="entry name" value="SF2_C_UvrB"/>
    <property type="match status" value="1"/>
</dbReference>
<comment type="domain">
    <text evidence="13">The beta-hairpin motif is involved in DNA binding.</text>
</comment>
<feature type="domain" description="Helicase C-terminal" evidence="18">
    <location>
        <begin position="429"/>
        <end position="591"/>
    </location>
</feature>
<dbReference type="Proteomes" id="UP000479938">
    <property type="component" value="Unassembled WGS sequence"/>
</dbReference>
<dbReference type="InterPro" id="IPR006935">
    <property type="entry name" value="Helicase/UvrB_N"/>
</dbReference>
<protein>
    <recommendedName>
        <fullName evidence="12 13">UvrABC system protein B</fullName>
        <shortName evidence="13">Protein UvrB</shortName>
    </recommendedName>
    <alternativeName>
        <fullName evidence="13">Excinuclease ABC subunit B</fullName>
    </alternativeName>
</protein>
<dbReference type="Pfam" id="PF17757">
    <property type="entry name" value="UvrB_inter"/>
    <property type="match status" value="1"/>
</dbReference>
<sequence>MNFQVSSEYSPKGDQPQAIEKLSQGVIDGEKYQTLLGVTGSGKTFTVANVIQEVQRPTLVLAHNKTLAAQLYSEFKQFFPNNAVEYFVSYYDYYQPEAFMPVTGVFIEKDLSINEELEKMRLSTTSSLLSGRRDVLVVASVSCLYGIGNPVEFKKNVIEIFRDQVISRTKLLHSLVQSLYARTEADFNPGTFRIKGDIVEVYPSYADDAYRIHFFGDEIEEIESFDVKTSQVIEKFKRLTIYPANMFVTSPEVLQGAIWEIQQDLVKQVDYFKEIGKHLEAKRLEERTNFDLEMIRELGYCSGIENYSRYLDGRQAGTRPFCLLDYFPSDYLMIVDESHVTVSQVHAMYGGDRSRKENLVEYGFRLPAAMDNRPLKFEEFEAIQNQVIYVSATPADYELQKTDGIYVEQIIRPTGLLDPIIEVRPSLNQIDDLIEEIQVRCELDERVLVTTLTKRMAEELAKYLTKVNIRCRYIHSEVDTLERIEIMQDLRKGIFDVLIGVNLLREGLDLPEVSLVAILDADKEGFLRNHRSLTQTIGRAARNLNGKAILYADKITASMQRTIDETEYRRTKQINYNTEHGIVPQALNKKIDSAFTKNPLVEYELGHTLAVAAEPETAYLSKADLEKMIREKRKSMEKAAKELDFLQAAKLRDDIKKLQEQLA</sequence>
<evidence type="ECO:0000256" key="13">
    <source>
        <dbReference type="HAMAP-Rule" id="MF_00204"/>
    </source>
</evidence>
<evidence type="ECO:0000259" key="18">
    <source>
        <dbReference type="PROSITE" id="PS51194"/>
    </source>
</evidence>
<dbReference type="GO" id="GO:0006289">
    <property type="term" value="P:nucleotide-excision repair"/>
    <property type="evidence" value="ECO:0007669"/>
    <property type="project" value="UniProtKB-UniRule"/>
</dbReference>
<keyword evidence="6 13" id="KW-0228">DNA excision</keyword>
<evidence type="ECO:0000256" key="7">
    <source>
        <dbReference type="ARBA" id="ARBA00022840"/>
    </source>
</evidence>
<dbReference type="Pfam" id="PF02151">
    <property type="entry name" value="UVR"/>
    <property type="match status" value="1"/>
</dbReference>
<dbReference type="InterPro" id="IPR036876">
    <property type="entry name" value="UVR_dom_sf"/>
</dbReference>
<keyword evidence="3 13" id="KW-0963">Cytoplasm</keyword>
<comment type="subunit">
    <text evidence="11 13 14">Forms a heterotetramer with UvrA during the search for lesions. Interacts with UvrC in an incision complex.</text>
</comment>
<dbReference type="GO" id="GO:0009381">
    <property type="term" value="F:excinuclease ABC activity"/>
    <property type="evidence" value="ECO:0007669"/>
    <property type="project" value="UniProtKB-UniRule"/>
</dbReference>
<dbReference type="Gene3D" id="3.40.50.300">
    <property type="entry name" value="P-loop containing nucleotide triphosphate hydrolases"/>
    <property type="match status" value="3"/>
</dbReference>
<comment type="subcellular location">
    <subcellularLocation>
        <location evidence="1 13 14">Cytoplasm</location>
    </subcellularLocation>
</comment>
<dbReference type="NCBIfam" id="NF003673">
    <property type="entry name" value="PRK05298.1"/>
    <property type="match status" value="1"/>
</dbReference>
<evidence type="ECO:0000256" key="11">
    <source>
        <dbReference type="ARBA" id="ARBA00026033"/>
    </source>
</evidence>
<feature type="domain" description="UVR" evidence="16">
    <location>
        <begin position="626"/>
        <end position="661"/>
    </location>
</feature>
<evidence type="ECO:0000256" key="4">
    <source>
        <dbReference type="ARBA" id="ARBA00022741"/>
    </source>
</evidence>
<dbReference type="InterPro" id="IPR024759">
    <property type="entry name" value="UvrB_YAD/RRR_dom"/>
</dbReference>
<keyword evidence="9 13" id="KW-0234">DNA repair</keyword>
<dbReference type="InterPro" id="IPR041471">
    <property type="entry name" value="UvrB_inter"/>
</dbReference>
<dbReference type="PROSITE" id="PS50151">
    <property type="entry name" value="UVR"/>
    <property type="match status" value="1"/>
</dbReference>
<dbReference type="SMART" id="SM00487">
    <property type="entry name" value="DEXDc"/>
    <property type="match status" value="1"/>
</dbReference>
<evidence type="ECO:0000256" key="3">
    <source>
        <dbReference type="ARBA" id="ARBA00022490"/>
    </source>
</evidence>
<dbReference type="InterPro" id="IPR001650">
    <property type="entry name" value="Helicase_C-like"/>
</dbReference>
<dbReference type="GO" id="GO:0009432">
    <property type="term" value="P:SOS response"/>
    <property type="evidence" value="ECO:0007669"/>
    <property type="project" value="UniProtKB-UniRule"/>
</dbReference>
<evidence type="ECO:0000256" key="10">
    <source>
        <dbReference type="ARBA" id="ARBA00023236"/>
    </source>
</evidence>
<dbReference type="Gene3D" id="4.10.860.10">
    <property type="entry name" value="UVR domain"/>
    <property type="match status" value="1"/>
</dbReference>
<dbReference type="InterPro" id="IPR014001">
    <property type="entry name" value="Helicase_ATP-bd"/>
</dbReference>
<name>A0A6J4GLK6_9FLAO</name>
<dbReference type="Gene3D" id="6.10.140.240">
    <property type="match status" value="1"/>
</dbReference>
<comment type="similarity">
    <text evidence="2 13 14">Belongs to the UvrB family.</text>
</comment>
<dbReference type="AlphaFoldDB" id="A0A6J4GLK6"/>
<dbReference type="RefSeq" id="WP_173971506.1">
    <property type="nucleotide sequence ID" value="NZ_CADCSU010000107.1"/>
</dbReference>
<evidence type="ECO:0000256" key="12">
    <source>
        <dbReference type="ARBA" id="ARBA00029504"/>
    </source>
</evidence>
<evidence type="ECO:0000256" key="6">
    <source>
        <dbReference type="ARBA" id="ARBA00022769"/>
    </source>
</evidence>
<dbReference type="GO" id="GO:0003677">
    <property type="term" value="F:DNA binding"/>
    <property type="evidence" value="ECO:0007669"/>
    <property type="project" value="UniProtKB-UniRule"/>
</dbReference>
<evidence type="ECO:0000256" key="9">
    <source>
        <dbReference type="ARBA" id="ARBA00023204"/>
    </source>
</evidence>
<feature type="binding site" evidence="13">
    <location>
        <begin position="37"/>
        <end position="44"/>
    </location>
    <ligand>
        <name>ATP</name>
        <dbReference type="ChEBI" id="CHEBI:30616"/>
    </ligand>
</feature>
<dbReference type="HAMAP" id="MF_00204">
    <property type="entry name" value="UvrB"/>
    <property type="match status" value="1"/>
</dbReference>
<feature type="short sequence motif" description="Beta-hairpin" evidence="13">
    <location>
        <begin position="90"/>
        <end position="113"/>
    </location>
</feature>
<feature type="coiled-coil region" evidence="15">
    <location>
        <begin position="622"/>
        <end position="649"/>
    </location>
</feature>
<dbReference type="GO" id="GO:0005737">
    <property type="term" value="C:cytoplasm"/>
    <property type="evidence" value="ECO:0007669"/>
    <property type="project" value="UniProtKB-SubCell"/>
</dbReference>
<keyword evidence="4 13" id="KW-0547">Nucleotide-binding</keyword>
<evidence type="ECO:0000256" key="1">
    <source>
        <dbReference type="ARBA" id="ARBA00004496"/>
    </source>
</evidence>
<dbReference type="PROSITE" id="PS51192">
    <property type="entry name" value="HELICASE_ATP_BIND_1"/>
    <property type="match status" value="1"/>
</dbReference>
<evidence type="ECO:0000313" key="19">
    <source>
        <dbReference type="EMBL" id="CAA9200076.1"/>
    </source>
</evidence>
<evidence type="ECO:0000313" key="20">
    <source>
        <dbReference type="Proteomes" id="UP000479938"/>
    </source>
</evidence>
<organism evidence="19 20">
    <name type="scientific">Flavobacterium bizetiae</name>
    <dbReference type="NCBI Taxonomy" id="2704140"/>
    <lineage>
        <taxon>Bacteria</taxon>
        <taxon>Pseudomonadati</taxon>
        <taxon>Bacteroidota</taxon>
        <taxon>Flavobacteriia</taxon>
        <taxon>Flavobacteriales</taxon>
        <taxon>Flavobacteriaceae</taxon>
        <taxon>Flavobacterium</taxon>
    </lineage>
</organism>
<dbReference type="CDD" id="cd17916">
    <property type="entry name" value="DEXHc_UvrB"/>
    <property type="match status" value="1"/>
</dbReference>
<dbReference type="InterPro" id="IPR027417">
    <property type="entry name" value="P-loop_NTPase"/>
</dbReference>
<evidence type="ECO:0000259" key="16">
    <source>
        <dbReference type="PROSITE" id="PS50151"/>
    </source>
</evidence>
<evidence type="ECO:0000256" key="5">
    <source>
        <dbReference type="ARBA" id="ARBA00022763"/>
    </source>
</evidence>
<evidence type="ECO:0000256" key="14">
    <source>
        <dbReference type="RuleBase" id="RU003587"/>
    </source>
</evidence>
<dbReference type="SUPFAM" id="SSF52540">
    <property type="entry name" value="P-loop containing nucleoside triphosphate hydrolases"/>
    <property type="match status" value="2"/>
</dbReference>
<keyword evidence="20" id="KW-1185">Reference proteome</keyword>
<dbReference type="InterPro" id="IPR004807">
    <property type="entry name" value="UvrB"/>
</dbReference>
<dbReference type="PANTHER" id="PTHR24029">
    <property type="entry name" value="UVRABC SYSTEM PROTEIN B"/>
    <property type="match status" value="1"/>
</dbReference>